<reference evidence="2" key="2">
    <citation type="submission" date="2021-08" db="EMBL/GenBank/DDBJ databases">
        <authorList>
            <person name="Gostincar C."/>
            <person name="Sun X."/>
            <person name="Song Z."/>
            <person name="Gunde-Cimerman N."/>
        </authorList>
    </citation>
    <scope>NUCLEOTIDE SEQUENCE</scope>
    <source>
        <strain evidence="2">EXF-8016</strain>
    </source>
</reference>
<accession>A0A9P8GLY4</accession>
<comment type="caution">
    <text evidence="2">The sequence shown here is derived from an EMBL/GenBank/DDBJ whole genome shotgun (WGS) entry which is preliminary data.</text>
</comment>
<proteinExistence type="predicted"/>
<evidence type="ECO:0000313" key="3">
    <source>
        <dbReference type="Proteomes" id="UP000767238"/>
    </source>
</evidence>
<feature type="non-terminal residue" evidence="2">
    <location>
        <position position="567"/>
    </location>
</feature>
<feature type="compositionally biased region" description="Basic and acidic residues" evidence="1">
    <location>
        <begin position="442"/>
        <end position="455"/>
    </location>
</feature>
<sequence>MVQKQITHASETPSFKQYSTKWISREKTMSMDSLPPEILVRIIFLVVDKQKRLTKYATISRAWQRVIEERTFSHLSFFNNDLDKVKSVVLESPYTHRRTAVRRVDFSINLPDYDDNACGRFERQADRHINDEAFSRAMVDLFAALATIDAGDGSRPIDLHLLHFYSSMDINRRDKEKLRADEMARSIGKRHDLFELRYRDSYLQLLDPETLPILHNVNSLTIHGDTARKLAPAITTGLISRLPNLETIDCSFWDMDRRRPDKRRQLRSEFSKQLTQLATPKKLRKFNLNLINRDPTNGNFIDGDVRGAVFPPDVDDLSSSLRIFSQSAPCLTNLKLSGPISVSPDLFWPSEETEQGAEQQWRELKVFTIELSAVRPDRGWYTELDPNCETESPDEEGEYEEDEDMDDSSDIVHNVGRSETSSSGHDSSDSFFAMDQLPPDSYGHEDEEHDARLNGEEPSTSNFRTKPAPELEAFFLAAARAALHMPALRVMNVRHKIRPSGRTGGEFQQLGFRYMAAGTKYPGDGAEVREVRRLYWNAHRGWRTSQELESQWRLLLSDDGIVKYNEW</sequence>
<feature type="region of interest" description="Disordered" evidence="1">
    <location>
        <begin position="380"/>
        <end position="465"/>
    </location>
</feature>
<feature type="compositionally biased region" description="Acidic residues" evidence="1">
    <location>
        <begin position="386"/>
        <end position="409"/>
    </location>
</feature>
<dbReference type="AlphaFoldDB" id="A0A9P8GLY4"/>
<dbReference type="Proteomes" id="UP000767238">
    <property type="component" value="Unassembled WGS sequence"/>
</dbReference>
<evidence type="ECO:0008006" key="4">
    <source>
        <dbReference type="Google" id="ProtNLM"/>
    </source>
</evidence>
<dbReference type="OrthoDB" id="5985073at2759"/>
<name>A0A9P8GLY4_AURME</name>
<protein>
    <recommendedName>
        <fullName evidence="4">F-box domain-containing protein</fullName>
    </recommendedName>
</protein>
<dbReference type="EMBL" id="JAHFYH010000008">
    <property type="protein sequence ID" value="KAH0228750.1"/>
    <property type="molecule type" value="Genomic_DNA"/>
</dbReference>
<evidence type="ECO:0000313" key="2">
    <source>
        <dbReference type="EMBL" id="KAH0228750.1"/>
    </source>
</evidence>
<gene>
    <name evidence="2" type="ORF">KCV03_g1904</name>
</gene>
<organism evidence="2 3">
    <name type="scientific">Aureobasidium melanogenum</name>
    <name type="common">Aureobasidium pullulans var. melanogenum</name>
    <dbReference type="NCBI Taxonomy" id="46634"/>
    <lineage>
        <taxon>Eukaryota</taxon>
        <taxon>Fungi</taxon>
        <taxon>Dikarya</taxon>
        <taxon>Ascomycota</taxon>
        <taxon>Pezizomycotina</taxon>
        <taxon>Dothideomycetes</taxon>
        <taxon>Dothideomycetidae</taxon>
        <taxon>Dothideales</taxon>
        <taxon>Saccotheciaceae</taxon>
        <taxon>Aureobasidium</taxon>
    </lineage>
</organism>
<reference evidence="2" key="1">
    <citation type="journal article" date="2021" name="J Fungi (Basel)">
        <title>Virulence traits and population genomics of the black yeast Aureobasidium melanogenum.</title>
        <authorList>
            <person name="Cernosa A."/>
            <person name="Sun X."/>
            <person name="Gostincar C."/>
            <person name="Fang C."/>
            <person name="Gunde-Cimerman N."/>
            <person name="Song Z."/>
        </authorList>
    </citation>
    <scope>NUCLEOTIDE SEQUENCE</scope>
    <source>
        <strain evidence="2">EXF-8016</strain>
    </source>
</reference>
<evidence type="ECO:0000256" key="1">
    <source>
        <dbReference type="SAM" id="MobiDB-lite"/>
    </source>
</evidence>